<keyword evidence="2" id="KW-0378">Hydrolase</keyword>
<dbReference type="SUPFAM" id="SSF56219">
    <property type="entry name" value="DNase I-like"/>
    <property type="match status" value="1"/>
</dbReference>
<dbReference type="Pfam" id="PF03372">
    <property type="entry name" value="Exo_endo_phos"/>
    <property type="match status" value="1"/>
</dbReference>
<proteinExistence type="predicted"/>
<dbReference type="EMBL" id="JAEUAK010000001">
    <property type="protein sequence ID" value="MBW9051156.1"/>
    <property type="molecule type" value="Genomic_DNA"/>
</dbReference>
<protein>
    <submittedName>
        <fullName evidence="2">Endonuclease/exonuclease/phosphatase family protein</fullName>
    </submittedName>
</protein>
<evidence type="ECO:0000259" key="1">
    <source>
        <dbReference type="Pfam" id="PF03372"/>
    </source>
</evidence>
<keyword evidence="2" id="KW-0540">Nuclease</keyword>
<keyword evidence="3" id="KW-1185">Reference proteome</keyword>
<evidence type="ECO:0000313" key="3">
    <source>
        <dbReference type="Proteomes" id="UP000717752"/>
    </source>
</evidence>
<dbReference type="RefSeq" id="WP_220332692.1">
    <property type="nucleotide sequence ID" value="NZ_JAEUAK010000001.1"/>
</dbReference>
<keyword evidence="2" id="KW-0255">Endonuclease</keyword>
<dbReference type="InterPro" id="IPR036691">
    <property type="entry name" value="Endo/exonu/phosph_ase_sf"/>
</dbReference>
<reference evidence="2 3" key="1">
    <citation type="journal article" date="2021" name="MBio">
        <title>Poor Competitiveness of Bradyrhizobium in Pigeon Pea Root Colonization in Indian Soils.</title>
        <authorList>
            <person name="Chalasani D."/>
            <person name="Basu A."/>
            <person name="Pullabhotla S.V.S.R.N."/>
            <person name="Jorrin B."/>
            <person name="Neal A.L."/>
            <person name="Poole P.S."/>
            <person name="Podile A.R."/>
            <person name="Tkacz A."/>
        </authorList>
    </citation>
    <scope>NUCLEOTIDE SEQUENCE [LARGE SCALE GENOMIC DNA]</scope>
    <source>
        <strain evidence="2 3">HU56</strain>
    </source>
</reference>
<feature type="domain" description="Endonuclease/exonuclease/phosphatase" evidence="1">
    <location>
        <begin position="12"/>
        <end position="257"/>
    </location>
</feature>
<sequence length="298" mass="33865">MNDAAASYCIGWWNVRASEALDTTELHVSYVAAAIHEMKERHALDVLFLGEVSDAFINELRPLVKRDGFRLVRSGGKVDFGLAAAYNTETLSLNSSSLKSVIHRYGKDTRKIAQRVDIKLQGGDSVRFYFLHWPSRVYNPADTGLRSEMAGYLQNAIARHRGGATEKLVIVLGDFNDEPNDMPMRKLLTTRHVHMAQKEDFLFYNPFWRFLIDPVPYARDGREARPQGTYYYTGGKTHYWHILDQMLFSSTFFGSSSWHLAEDRTMIFELPGICEIGPKTKTSIDHLPILAAIERAGE</sequence>
<dbReference type="Proteomes" id="UP000717752">
    <property type="component" value="Unassembled WGS sequence"/>
</dbReference>
<comment type="caution">
    <text evidence="2">The sequence shown here is derived from an EMBL/GenBank/DDBJ whole genome shotgun (WGS) entry which is preliminary data.</text>
</comment>
<evidence type="ECO:0000313" key="2">
    <source>
        <dbReference type="EMBL" id="MBW9051156.1"/>
    </source>
</evidence>
<dbReference type="Gene3D" id="3.60.10.10">
    <property type="entry name" value="Endonuclease/exonuclease/phosphatase"/>
    <property type="match status" value="1"/>
</dbReference>
<name>A0ABS7GMH1_9HYPH</name>
<accession>A0ABS7GMH1</accession>
<dbReference type="InterPro" id="IPR005135">
    <property type="entry name" value="Endo/exonuclease/phosphatase"/>
</dbReference>
<organism evidence="2 3">
    <name type="scientific">Rhizobium mesosinicum</name>
    <dbReference type="NCBI Taxonomy" id="335017"/>
    <lineage>
        <taxon>Bacteria</taxon>
        <taxon>Pseudomonadati</taxon>
        <taxon>Pseudomonadota</taxon>
        <taxon>Alphaproteobacteria</taxon>
        <taxon>Hyphomicrobiales</taxon>
        <taxon>Rhizobiaceae</taxon>
        <taxon>Rhizobium/Agrobacterium group</taxon>
        <taxon>Rhizobium</taxon>
    </lineage>
</organism>
<gene>
    <name evidence="2" type="ORF">JNB85_01870</name>
</gene>
<dbReference type="GO" id="GO:0004519">
    <property type="term" value="F:endonuclease activity"/>
    <property type="evidence" value="ECO:0007669"/>
    <property type="project" value="UniProtKB-KW"/>
</dbReference>